<dbReference type="Pfam" id="PF01047">
    <property type="entry name" value="MarR"/>
    <property type="match status" value="1"/>
</dbReference>
<evidence type="ECO:0000256" key="2">
    <source>
        <dbReference type="ARBA" id="ARBA00023125"/>
    </source>
</evidence>
<proteinExistence type="predicted"/>
<dbReference type="PRINTS" id="PR00598">
    <property type="entry name" value="HTHMARR"/>
</dbReference>
<dbReference type="SMART" id="SM00347">
    <property type="entry name" value="HTH_MARR"/>
    <property type="match status" value="1"/>
</dbReference>
<evidence type="ECO:0000313" key="6">
    <source>
        <dbReference type="Proteomes" id="UP001597413"/>
    </source>
</evidence>
<evidence type="ECO:0000259" key="4">
    <source>
        <dbReference type="PROSITE" id="PS50995"/>
    </source>
</evidence>
<dbReference type="InterPro" id="IPR036390">
    <property type="entry name" value="WH_DNA-bd_sf"/>
</dbReference>
<dbReference type="InterPro" id="IPR036388">
    <property type="entry name" value="WH-like_DNA-bd_sf"/>
</dbReference>
<dbReference type="RefSeq" id="WP_377387633.1">
    <property type="nucleotide sequence ID" value="NZ_JBHUIX010000004.1"/>
</dbReference>
<organism evidence="5 6">
    <name type="scientific">Rhodobacter lacus</name>
    <dbReference type="NCBI Taxonomy" id="1641972"/>
    <lineage>
        <taxon>Bacteria</taxon>
        <taxon>Pseudomonadati</taxon>
        <taxon>Pseudomonadota</taxon>
        <taxon>Alphaproteobacteria</taxon>
        <taxon>Rhodobacterales</taxon>
        <taxon>Rhodobacter group</taxon>
        <taxon>Rhodobacter</taxon>
    </lineage>
</organism>
<evidence type="ECO:0000256" key="3">
    <source>
        <dbReference type="ARBA" id="ARBA00023163"/>
    </source>
</evidence>
<feature type="domain" description="HTH marR-type" evidence="4">
    <location>
        <begin position="12"/>
        <end position="141"/>
    </location>
</feature>
<dbReference type="Proteomes" id="UP001597413">
    <property type="component" value="Unassembled WGS sequence"/>
</dbReference>
<keyword evidence="1" id="KW-0805">Transcription regulation</keyword>
<dbReference type="SUPFAM" id="SSF46785">
    <property type="entry name" value="Winged helix' DNA-binding domain"/>
    <property type="match status" value="1"/>
</dbReference>
<sequence>MDIASFDKASSAGFLANMMARLFENRLAAAIRPLGLTPAQFMTLLELWAEEGQTQAGLVARLAVEQATMAGTLGRMERDGLIERRPHPSDKRAQTLHLTARARALEAPATEAAQAVNTRALAGLTPEEQALFLDLMGRVIGRLGK</sequence>
<dbReference type="PANTHER" id="PTHR42756:SF1">
    <property type="entry name" value="TRANSCRIPTIONAL REPRESSOR OF EMRAB OPERON"/>
    <property type="match status" value="1"/>
</dbReference>
<evidence type="ECO:0000313" key="5">
    <source>
        <dbReference type="EMBL" id="MFD2173296.1"/>
    </source>
</evidence>
<dbReference type="PROSITE" id="PS50995">
    <property type="entry name" value="HTH_MARR_2"/>
    <property type="match status" value="1"/>
</dbReference>
<dbReference type="EMBL" id="JBHUIX010000004">
    <property type="protein sequence ID" value="MFD2173296.1"/>
    <property type="molecule type" value="Genomic_DNA"/>
</dbReference>
<reference evidence="6" key="1">
    <citation type="journal article" date="2019" name="Int. J. Syst. Evol. Microbiol.">
        <title>The Global Catalogue of Microorganisms (GCM) 10K type strain sequencing project: providing services to taxonomists for standard genome sequencing and annotation.</title>
        <authorList>
            <consortium name="The Broad Institute Genomics Platform"/>
            <consortium name="The Broad Institute Genome Sequencing Center for Infectious Disease"/>
            <person name="Wu L."/>
            <person name="Ma J."/>
        </authorList>
    </citation>
    <scope>NUCLEOTIDE SEQUENCE [LARGE SCALE GENOMIC DNA]</scope>
    <source>
        <strain evidence="6">CCUG 55131</strain>
    </source>
</reference>
<dbReference type="InterPro" id="IPR023187">
    <property type="entry name" value="Tscrpt_reg_MarR-type_CS"/>
</dbReference>
<name>A0ABW5A6X9_9RHOB</name>
<dbReference type="PROSITE" id="PS01117">
    <property type="entry name" value="HTH_MARR_1"/>
    <property type="match status" value="1"/>
</dbReference>
<dbReference type="PANTHER" id="PTHR42756">
    <property type="entry name" value="TRANSCRIPTIONAL REGULATOR, MARR"/>
    <property type="match status" value="1"/>
</dbReference>
<gene>
    <name evidence="5" type="ORF">ACFSM0_04230</name>
</gene>
<keyword evidence="2" id="KW-0238">DNA-binding</keyword>
<protein>
    <submittedName>
        <fullName evidence="5">MarR family winged helix-turn-helix transcriptional regulator</fullName>
    </submittedName>
</protein>
<keyword evidence="3" id="KW-0804">Transcription</keyword>
<accession>A0ABW5A6X9</accession>
<evidence type="ECO:0000256" key="1">
    <source>
        <dbReference type="ARBA" id="ARBA00023015"/>
    </source>
</evidence>
<keyword evidence="6" id="KW-1185">Reference proteome</keyword>
<comment type="caution">
    <text evidence="5">The sequence shown here is derived from an EMBL/GenBank/DDBJ whole genome shotgun (WGS) entry which is preliminary data.</text>
</comment>
<dbReference type="InterPro" id="IPR000835">
    <property type="entry name" value="HTH_MarR-typ"/>
</dbReference>
<dbReference type="Gene3D" id="1.10.10.10">
    <property type="entry name" value="Winged helix-like DNA-binding domain superfamily/Winged helix DNA-binding domain"/>
    <property type="match status" value="1"/>
</dbReference>